<feature type="domain" description="Solute-binding protein family 3/N-terminal" evidence="3">
    <location>
        <begin position="26"/>
        <end position="246"/>
    </location>
</feature>
<keyword evidence="2" id="KW-0732">Signal</keyword>
<dbReference type="AlphaFoldDB" id="A0A840Y092"/>
<dbReference type="Proteomes" id="UP000580654">
    <property type="component" value="Unassembled WGS sequence"/>
</dbReference>
<proteinExistence type="inferred from homology"/>
<sequence length="315" mass="33338">MQLTRRAALIGALAMPAIARAQAPVTLRVAQYKAGDGLLLRLAGLADTPYRVEWSEFGSGNLMVEAANAGALDLAYGSEIPPTFAAVSGARIKLVAVIRGDVNEQVVLVPQGSAITDIAGLRGKRVGYVRATTTHYYLSRMLGEAGLSLSDVQLVNLTPSDGAAAFRAGALDAWAIYGYSVPVARQSGARVLRTAQGILSGNYPYFIRAGLADEPARVEAARDLLDRIRRALPFIAERPAEYAAAQAAALNVPEPTIRALLDNVSQPRSLAGVDDAAIASHQAVADEFARIGVIPRRVDVAPLWDRGFARLGRSA</sequence>
<name>A0A840Y092_9PROT</name>
<protein>
    <submittedName>
        <fullName evidence="4">Sulfonate transport system substrate-binding protein</fullName>
    </submittedName>
</protein>
<dbReference type="Gene3D" id="3.40.190.10">
    <property type="entry name" value="Periplasmic binding protein-like II"/>
    <property type="match status" value="2"/>
</dbReference>
<dbReference type="SMART" id="SM00062">
    <property type="entry name" value="PBPb"/>
    <property type="match status" value="1"/>
</dbReference>
<gene>
    <name evidence="4" type="ORF">FHS87_001019</name>
</gene>
<dbReference type="InterPro" id="IPR015168">
    <property type="entry name" value="SsuA/THI5"/>
</dbReference>
<dbReference type="Pfam" id="PF09084">
    <property type="entry name" value="NMT1"/>
    <property type="match status" value="1"/>
</dbReference>
<evidence type="ECO:0000256" key="2">
    <source>
        <dbReference type="SAM" id="SignalP"/>
    </source>
</evidence>
<dbReference type="EMBL" id="JACIJD010000003">
    <property type="protein sequence ID" value="MBB5693000.1"/>
    <property type="molecule type" value="Genomic_DNA"/>
</dbReference>
<dbReference type="SUPFAM" id="SSF53850">
    <property type="entry name" value="Periplasmic binding protein-like II"/>
    <property type="match status" value="1"/>
</dbReference>
<organism evidence="4 5">
    <name type="scientific">Muricoccus pecuniae</name>
    <dbReference type="NCBI Taxonomy" id="693023"/>
    <lineage>
        <taxon>Bacteria</taxon>
        <taxon>Pseudomonadati</taxon>
        <taxon>Pseudomonadota</taxon>
        <taxon>Alphaproteobacteria</taxon>
        <taxon>Acetobacterales</taxon>
        <taxon>Roseomonadaceae</taxon>
        <taxon>Muricoccus</taxon>
    </lineage>
</organism>
<dbReference type="InterPro" id="IPR001638">
    <property type="entry name" value="Solute-binding_3/MltF_N"/>
</dbReference>
<comment type="caution">
    <text evidence="4">The sequence shown here is derived from an EMBL/GenBank/DDBJ whole genome shotgun (WGS) entry which is preliminary data.</text>
</comment>
<dbReference type="PANTHER" id="PTHR30024">
    <property type="entry name" value="ALIPHATIC SULFONATES-BINDING PROTEIN-RELATED"/>
    <property type="match status" value="1"/>
</dbReference>
<keyword evidence="5" id="KW-1185">Reference proteome</keyword>
<accession>A0A840Y092</accession>
<dbReference type="RefSeq" id="WP_184514533.1">
    <property type="nucleotide sequence ID" value="NZ_JACIJD010000003.1"/>
</dbReference>
<reference evidence="4 5" key="1">
    <citation type="submission" date="2020-08" db="EMBL/GenBank/DDBJ databases">
        <title>Genomic Encyclopedia of Type Strains, Phase IV (KMG-IV): sequencing the most valuable type-strain genomes for metagenomic binning, comparative biology and taxonomic classification.</title>
        <authorList>
            <person name="Goeker M."/>
        </authorList>
    </citation>
    <scope>NUCLEOTIDE SEQUENCE [LARGE SCALE GENOMIC DNA]</scope>
    <source>
        <strain evidence="4 5">DSM 25622</strain>
    </source>
</reference>
<evidence type="ECO:0000313" key="4">
    <source>
        <dbReference type="EMBL" id="MBB5693000.1"/>
    </source>
</evidence>
<evidence type="ECO:0000256" key="1">
    <source>
        <dbReference type="ARBA" id="ARBA00010742"/>
    </source>
</evidence>
<feature type="chain" id="PRO_5032306840" evidence="2">
    <location>
        <begin position="22"/>
        <end position="315"/>
    </location>
</feature>
<comment type="similarity">
    <text evidence="1">Belongs to the bacterial solute-binding protein SsuA/TauA family.</text>
</comment>
<feature type="signal peptide" evidence="2">
    <location>
        <begin position="1"/>
        <end position="21"/>
    </location>
</feature>
<evidence type="ECO:0000313" key="5">
    <source>
        <dbReference type="Proteomes" id="UP000580654"/>
    </source>
</evidence>
<dbReference type="PANTHER" id="PTHR30024:SF48">
    <property type="entry name" value="ABC TRANSPORTER SUBSTRATE-BINDING PROTEIN"/>
    <property type="match status" value="1"/>
</dbReference>
<evidence type="ECO:0000259" key="3">
    <source>
        <dbReference type="SMART" id="SM00062"/>
    </source>
</evidence>